<evidence type="ECO:0000313" key="1">
    <source>
        <dbReference type="EMBL" id="EET79806.1"/>
    </source>
</evidence>
<evidence type="ECO:0008006" key="3">
    <source>
        <dbReference type="Google" id="ProtNLM"/>
    </source>
</evidence>
<dbReference type="Proteomes" id="UP000003107">
    <property type="component" value="Unassembled WGS sequence"/>
</dbReference>
<gene>
    <name evidence="1" type="ORF">CAMSH0001_0301</name>
</gene>
<sequence>MFFLAIFCSISVANNSQEEIEHYNQLFGAINEQRKGLNESELKTISDPFLKTKAVSIENNNNVSDNQTFDLQAIFSNKAKISGHWYRVKDKIGEYELVNIGSKSITLANKDEKIDLNLTKGANKNVIIKIK</sequence>
<protein>
    <recommendedName>
        <fullName evidence="3">Transformation system protein</fullName>
    </recommendedName>
</protein>
<dbReference type="eggNOG" id="ENOG5032IZU">
    <property type="taxonomic scope" value="Bacteria"/>
</dbReference>
<dbReference type="AlphaFoldDB" id="C6REZ8"/>
<keyword evidence="2" id="KW-1185">Reference proteome</keyword>
<name>C6REZ8_9BACT</name>
<reference evidence="1 2" key="1">
    <citation type="submission" date="2009-07" db="EMBL/GenBank/DDBJ databases">
        <authorList>
            <person name="Madupu R."/>
            <person name="Sebastian Y."/>
            <person name="Durkin A.S."/>
            <person name="Torralba M."/>
            <person name="Methe B."/>
            <person name="Sutton G.G."/>
            <person name="Strausberg R.L."/>
            <person name="Nelson K.E."/>
        </authorList>
    </citation>
    <scope>NUCLEOTIDE SEQUENCE [LARGE SCALE GENOMIC DNA]</scope>
    <source>
        <strain evidence="1 2">RM3277</strain>
    </source>
</reference>
<evidence type="ECO:0000313" key="2">
    <source>
        <dbReference type="Proteomes" id="UP000003107"/>
    </source>
</evidence>
<accession>C6REZ8</accession>
<dbReference type="STRING" id="553219.CAMSH0001_0301"/>
<proteinExistence type="predicted"/>
<comment type="caution">
    <text evidence="1">The sequence shown here is derived from an EMBL/GenBank/DDBJ whole genome shotgun (WGS) entry which is preliminary data.</text>
</comment>
<organism evidence="1 2">
    <name type="scientific">Campylobacter showae RM3277</name>
    <dbReference type="NCBI Taxonomy" id="553219"/>
    <lineage>
        <taxon>Bacteria</taxon>
        <taxon>Pseudomonadati</taxon>
        <taxon>Campylobacterota</taxon>
        <taxon>Epsilonproteobacteria</taxon>
        <taxon>Campylobacterales</taxon>
        <taxon>Campylobacteraceae</taxon>
        <taxon>Campylobacter</taxon>
    </lineage>
</organism>
<dbReference type="EMBL" id="ACVQ01000017">
    <property type="protein sequence ID" value="EET79806.1"/>
    <property type="molecule type" value="Genomic_DNA"/>
</dbReference>